<feature type="region of interest" description="Disordered" evidence="1">
    <location>
        <begin position="118"/>
        <end position="139"/>
    </location>
</feature>
<sequence>MPLQAAHGGDTHAGGPRTPDDPRTPSFPRRDFSMPRRVRFCPSPAADLGPSWPPRAACPGGLSSMAEVRPHLSWGSRGLPAGRANKKGRGRPACLASTCPFPAVPLAAVDLRALLGLRGPQSPSLSLRPLGTAALGTRD</sequence>
<dbReference type="EMBL" id="OX459937">
    <property type="protein sequence ID" value="CAI9152605.1"/>
    <property type="molecule type" value="Genomic_DNA"/>
</dbReference>
<dbReference type="Proteomes" id="UP001176941">
    <property type="component" value="Chromosome 1"/>
</dbReference>
<keyword evidence="3" id="KW-1185">Reference proteome</keyword>
<feature type="compositionally biased region" description="Basic and acidic residues" evidence="1">
    <location>
        <begin position="18"/>
        <end position="34"/>
    </location>
</feature>
<name>A0ABN8XT74_RANTA</name>
<reference evidence="2" key="1">
    <citation type="submission" date="2023-04" db="EMBL/GenBank/DDBJ databases">
        <authorList>
            <consortium name="ELIXIR-Norway"/>
        </authorList>
    </citation>
    <scope>NUCLEOTIDE SEQUENCE [LARGE SCALE GENOMIC DNA]</scope>
</reference>
<feature type="region of interest" description="Disordered" evidence="1">
    <location>
        <begin position="73"/>
        <end position="92"/>
    </location>
</feature>
<protein>
    <submittedName>
        <fullName evidence="2">Uncharacterized protein</fullName>
    </submittedName>
</protein>
<gene>
    <name evidence="2" type="ORF">MRATA1EN1_LOCUS1567</name>
</gene>
<evidence type="ECO:0000313" key="3">
    <source>
        <dbReference type="Proteomes" id="UP001176941"/>
    </source>
</evidence>
<accession>A0ABN8XT74</accession>
<feature type="region of interest" description="Disordered" evidence="1">
    <location>
        <begin position="1"/>
        <end position="36"/>
    </location>
</feature>
<evidence type="ECO:0000256" key="1">
    <source>
        <dbReference type="SAM" id="MobiDB-lite"/>
    </source>
</evidence>
<evidence type="ECO:0000313" key="2">
    <source>
        <dbReference type="EMBL" id="CAI9152605.1"/>
    </source>
</evidence>
<organism evidence="2 3">
    <name type="scientific">Rangifer tarandus platyrhynchus</name>
    <name type="common">Svalbard reindeer</name>
    <dbReference type="NCBI Taxonomy" id="3082113"/>
    <lineage>
        <taxon>Eukaryota</taxon>
        <taxon>Metazoa</taxon>
        <taxon>Chordata</taxon>
        <taxon>Craniata</taxon>
        <taxon>Vertebrata</taxon>
        <taxon>Euteleostomi</taxon>
        <taxon>Mammalia</taxon>
        <taxon>Eutheria</taxon>
        <taxon>Laurasiatheria</taxon>
        <taxon>Artiodactyla</taxon>
        <taxon>Ruminantia</taxon>
        <taxon>Pecora</taxon>
        <taxon>Cervidae</taxon>
        <taxon>Odocoileinae</taxon>
        <taxon>Rangifer</taxon>
    </lineage>
</organism>
<proteinExistence type="predicted"/>